<feature type="transmembrane region" description="Helical" evidence="1">
    <location>
        <begin position="168"/>
        <end position="187"/>
    </location>
</feature>
<dbReference type="GeneID" id="89686795"/>
<protein>
    <submittedName>
        <fullName evidence="2">Uncharacterized protein</fullName>
    </submittedName>
</protein>
<dbReference type="Proteomes" id="UP000711178">
    <property type="component" value="Unassembled WGS sequence"/>
</dbReference>
<evidence type="ECO:0000313" key="2">
    <source>
        <dbReference type="EMBL" id="MBW8287300.1"/>
    </source>
</evidence>
<gene>
    <name evidence="2" type="ORF">KIF53_06625</name>
</gene>
<feature type="transmembrane region" description="Helical" evidence="1">
    <location>
        <begin position="46"/>
        <end position="72"/>
    </location>
</feature>
<dbReference type="RefSeq" id="WP_146008463.1">
    <property type="nucleotide sequence ID" value="NZ_CP142381.1"/>
</dbReference>
<feature type="transmembrane region" description="Helical" evidence="1">
    <location>
        <begin position="199"/>
        <end position="223"/>
    </location>
</feature>
<reference evidence="2 3" key="1">
    <citation type="submission" date="2021-05" db="EMBL/GenBank/DDBJ databases">
        <title>Draft Whole Genome Sequencing Of Biosensor Chromobacterium violaceum Strain CV026 Reveals A Regulatory RNA In Chromobacterium violaceum Phenotype Regulatory Network.</title>
        <authorList>
            <person name="Hong K.W."/>
            <person name="Chan K.G."/>
            <person name="Chang C.-Y."/>
        </authorList>
    </citation>
    <scope>NUCLEOTIDE SEQUENCE [LARGE SCALE GENOMIC DNA]</scope>
    <source>
        <strain evidence="2 3">ATCC 31532</strain>
    </source>
</reference>
<evidence type="ECO:0000256" key="1">
    <source>
        <dbReference type="SAM" id="Phobius"/>
    </source>
</evidence>
<accession>A0ABS7FB51</accession>
<feature type="transmembrane region" description="Helical" evidence="1">
    <location>
        <begin position="12"/>
        <end position="40"/>
    </location>
</feature>
<sequence>MIDRINLNVLMGAFFSTCLFFFSIAIFLTIFIFAFLVNVLRSYDVFVLQFLSFFFFSVSALALGVIFSGFLTECKFYGGVILRLGWYFYILKLLVLIFLGWPAHSGWVMLRGLWGWVGFWVYFPAWILERRRMKWFLGFPLYLLLPDAIFIIILFFQKGIDWSEVFAYLISLGFYSIFFKYIFDLFIHRFHFKSNCFESNIFVVVATVFSVLGGGGLFLFVIFV</sequence>
<dbReference type="EMBL" id="JAHDTB010000004">
    <property type="protein sequence ID" value="MBW8287300.1"/>
    <property type="molecule type" value="Genomic_DNA"/>
</dbReference>
<proteinExistence type="predicted"/>
<feature type="transmembrane region" description="Helical" evidence="1">
    <location>
        <begin position="109"/>
        <end position="128"/>
    </location>
</feature>
<comment type="caution">
    <text evidence="2">The sequence shown here is derived from an EMBL/GenBank/DDBJ whole genome shotgun (WGS) entry which is preliminary data.</text>
</comment>
<evidence type="ECO:0000313" key="3">
    <source>
        <dbReference type="Proteomes" id="UP000711178"/>
    </source>
</evidence>
<keyword evidence="3" id="KW-1185">Reference proteome</keyword>
<feature type="transmembrane region" description="Helical" evidence="1">
    <location>
        <begin position="84"/>
        <end position="103"/>
    </location>
</feature>
<feature type="transmembrane region" description="Helical" evidence="1">
    <location>
        <begin position="135"/>
        <end position="156"/>
    </location>
</feature>
<keyword evidence="1" id="KW-0812">Transmembrane</keyword>
<name>A0ABS7FB51_9NEIS</name>
<keyword evidence="1" id="KW-1133">Transmembrane helix</keyword>
<keyword evidence="1" id="KW-0472">Membrane</keyword>
<organism evidence="2 3">
    <name type="scientific">Chromobacterium subtsugae</name>
    <dbReference type="NCBI Taxonomy" id="251747"/>
    <lineage>
        <taxon>Bacteria</taxon>
        <taxon>Pseudomonadati</taxon>
        <taxon>Pseudomonadota</taxon>
        <taxon>Betaproteobacteria</taxon>
        <taxon>Neisseriales</taxon>
        <taxon>Chromobacteriaceae</taxon>
        <taxon>Chromobacterium</taxon>
    </lineage>
</organism>